<comment type="caution">
    <text evidence="17">The sequence shown here is derived from an EMBL/GenBank/DDBJ whole genome shotgun (WGS) entry which is preliminary data.</text>
</comment>
<dbReference type="EC" id="2.7.13.3" evidence="3"/>
<dbReference type="PANTHER" id="PTHR44936">
    <property type="entry name" value="SENSOR PROTEIN CREC"/>
    <property type="match status" value="1"/>
</dbReference>
<evidence type="ECO:0000256" key="6">
    <source>
        <dbReference type="ARBA" id="ARBA00022679"/>
    </source>
</evidence>
<keyword evidence="9" id="KW-0418">Kinase</keyword>
<evidence type="ECO:0000259" key="16">
    <source>
        <dbReference type="PROSITE" id="PS50885"/>
    </source>
</evidence>
<reference evidence="18" key="1">
    <citation type="submission" date="2017-05" db="EMBL/GenBank/DDBJ databases">
        <title>Complete and WGS of Bordetella genogroups.</title>
        <authorList>
            <person name="Spilker T."/>
            <person name="Lipuma J."/>
        </authorList>
    </citation>
    <scope>NUCLEOTIDE SEQUENCE [LARGE SCALE GENOMIC DNA]</scope>
    <source>
        <strain evidence="18">AU8256</strain>
    </source>
</reference>
<dbReference type="InterPro" id="IPR003594">
    <property type="entry name" value="HATPase_dom"/>
</dbReference>
<dbReference type="InterPro" id="IPR003660">
    <property type="entry name" value="HAMP_dom"/>
</dbReference>
<comment type="catalytic activity">
    <reaction evidence="1">
        <text>ATP + protein L-histidine = ADP + protein N-phospho-L-histidine.</text>
        <dbReference type="EC" id="2.7.13.3"/>
    </reaction>
</comment>
<name>A0A261VYL8_9BORD</name>
<dbReference type="RefSeq" id="WP_170947029.1">
    <property type="nucleotide sequence ID" value="NZ_NEVT01000003.1"/>
</dbReference>
<evidence type="ECO:0000313" key="18">
    <source>
        <dbReference type="Proteomes" id="UP000215633"/>
    </source>
</evidence>
<organism evidence="17 18">
    <name type="scientific">Bordetella genomosp. 2</name>
    <dbReference type="NCBI Taxonomy" id="1983456"/>
    <lineage>
        <taxon>Bacteria</taxon>
        <taxon>Pseudomonadati</taxon>
        <taxon>Pseudomonadota</taxon>
        <taxon>Betaproteobacteria</taxon>
        <taxon>Burkholderiales</taxon>
        <taxon>Alcaligenaceae</taxon>
        <taxon>Bordetella</taxon>
    </lineage>
</organism>
<dbReference type="PANTHER" id="PTHR44936:SF5">
    <property type="entry name" value="SENSOR HISTIDINE KINASE ENVZ"/>
    <property type="match status" value="1"/>
</dbReference>
<evidence type="ECO:0000313" key="17">
    <source>
        <dbReference type="EMBL" id="OZI79208.1"/>
    </source>
</evidence>
<dbReference type="Pfam" id="PF02518">
    <property type="entry name" value="HATPase_c"/>
    <property type="match status" value="1"/>
</dbReference>
<dbReference type="GO" id="GO:0005524">
    <property type="term" value="F:ATP binding"/>
    <property type="evidence" value="ECO:0007669"/>
    <property type="project" value="UniProtKB-KW"/>
</dbReference>
<keyword evidence="11 14" id="KW-1133">Transmembrane helix</keyword>
<evidence type="ECO:0000256" key="4">
    <source>
        <dbReference type="ARBA" id="ARBA00022519"/>
    </source>
</evidence>
<dbReference type="EMBL" id="NEVT01000003">
    <property type="protein sequence ID" value="OZI79208.1"/>
    <property type="molecule type" value="Genomic_DNA"/>
</dbReference>
<keyword evidence="8" id="KW-0547">Nucleotide-binding</keyword>
<sequence length="476" mass="52614">MQRLTRFLLPRSLRARLVLLVLGAVLLAQAATLATVSYYRQKFLEDVAIGYIATTIRTLRAAVSQIPTEERAEFVRNASQNQWRLWSRTLPAEARLQRFERRPPGAGRDEDEEARRERFRRMHAPPPDDIRRDLRGPIRELNDRLNDGTRVALSHGPRPEIFISLARNPDTEDAPRLREWLVIPLDRLDPPVATPLIAFWLGGLGLVLLLAAGFSWHITRPLTRLADAADRLAAGQPQRVEPSGPHETRALGERFNAMLDALAESDSVRRTLLSGLPHDLKGPLSRMWLRIEMADDPALKEGLRKDLQDMQHMVDQFIGFVRGTDPAAYRYAPLALPDWLAERVSAWESTGTPVTLDAPDEALTVQGDAVALGRLLDNLIGNALHHGKPPVEVRLRREGAQAVLEVADHGPGIAAERRAEALRPFARLDDARTRTGNVGLGLALAEAIARAHGGTLALLQAEGGGLLVRISLPVAA</sequence>
<evidence type="ECO:0000256" key="5">
    <source>
        <dbReference type="ARBA" id="ARBA00022553"/>
    </source>
</evidence>
<gene>
    <name evidence="17" type="ORF">CAL24_04535</name>
</gene>
<protein>
    <recommendedName>
        <fullName evidence="3">histidine kinase</fullName>
        <ecNumber evidence="3">2.7.13.3</ecNumber>
    </recommendedName>
</protein>
<dbReference type="InterPro" id="IPR036890">
    <property type="entry name" value="HATPase_C_sf"/>
</dbReference>
<evidence type="ECO:0000256" key="13">
    <source>
        <dbReference type="ARBA" id="ARBA00023136"/>
    </source>
</evidence>
<dbReference type="GO" id="GO:0005886">
    <property type="term" value="C:plasma membrane"/>
    <property type="evidence" value="ECO:0007669"/>
    <property type="project" value="UniProtKB-SubCell"/>
</dbReference>
<dbReference type="PROSITE" id="PS50885">
    <property type="entry name" value="HAMP"/>
    <property type="match status" value="1"/>
</dbReference>
<feature type="transmembrane region" description="Helical" evidence="14">
    <location>
        <begin position="197"/>
        <end position="216"/>
    </location>
</feature>
<keyword evidence="4" id="KW-0997">Cell inner membrane</keyword>
<dbReference type="SMART" id="SM00387">
    <property type="entry name" value="HATPase_c"/>
    <property type="match status" value="1"/>
</dbReference>
<dbReference type="InterPro" id="IPR004358">
    <property type="entry name" value="Sig_transdc_His_kin-like_C"/>
</dbReference>
<evidence type="ECO:0000256" key="9">
    <source>
        <dbReference type="ARBA" id="ARBA00022777"/>
    </source>
</evidence>
<keyword evidence="4" id="KW-1003">Cell membrane</keyword>
<dbReference type="PRINTS" id="PR00344">
    <property type="entry name" value="BCTRLSENSOR"/>
</dbReference>
<dbReference type="AlphaFoldDB" id="A0A261VYL8"/>
<feature type="domain" description="Histidine kinase" evidence="15">
    <location>
        <begin position="275"/>
        <end position="476"/>
    </location>
</feature>
<evidence type="ECO:0000256" key="3">
    <source>
        <dbReference type="ARBA" id="ARBA00012438"/>
    </source>
</evidence>
<keyword evidence="13 14" id="KW-0472">Membrane</keyword>
<dbReference type="InterPro" id="IPR036097">
    <property type="entry name" value="HisK_dim/P_sf"/>
</dbReference>
<evidence type="ECO:0000256" key="2">
    <source>
        <dbReference type="ARBA" id="ARBA00004429"/>
    </source>
</evidence>
<keyword evidence="5" id="KW-0597">Phosphoprotein</keyword>
<dbReference type="InterPro" id="IPR050980">
    <property type="entry name" value="2C_sensor_his_kinase"/>
</dbReference>
<dbReference type="CDD" id="cd00075">
    <property type="entry name" value="HATPase"/>
    <property type="match status" value="1"/>
</dbReference>
<keyword evidence="10" id="KW-0067">ATP-binding</keyword>
<dbReference type="Gene3D" id="1.10.287.130">
    <property type="match status" value="1"/>
</dbReference>
<evidence type="ECO:0000256" key="11">
    <source>
        <dbReference type="ARBA" id="ARBA00022989"/>
    </source>
</evidence>
<accession>A0A261VYL8</accession>
<dbReference type="Proteomes" id="UP000215633">
    <property type="component" value="Unassembled WGS sequence"/>
</dbReference>
<keyword evidence="12" id="KW-0902">Two-component regulatory system</keyword>
<evidence type="ECO:0000256" key="8">
    <source>
        <dbReference type="ARBA" id="ARBA00022741"/>
    </source>
</evidence>
<dbReference type="SUPFAM" id="SSF55874">
    <property type="entry name" value="ATPase domain of HSP90 chaperone/DNA topoisomerase II/histidine kinase"/>
    <property type="match status" value="1"/>
</dbReference>
<evidence type="ECO:0000256" key="1">
    <source>
        <dbReference type="ARBA" id="ARBA00000085"/>
    </source>
</evidence>
<dbReference type="InterPro" id="IPR005467">
    <property type="entry name" value="His_kinase_dom"/>
</dbReference>
<evidence type="ECO:0000259" key="15">
    <source>
        <dbReference type="PROSITE" id="PS50109"/>
    </source>
</evidence>
<dbReference type="Pfam" id="PF00672">
    <property type="entry name" value="HAMP"/>
    <property type="match status" value="1"/>
</dbReference>
<proteinExistence type="predicted"/>
<evidence type="ECO:0000256" key="10">
    <source>
        <dbReference type="ARBA" id="ARBA00022840"/>
    </source>
</evidence>
<comment type="subcellular location">
    <subcellularLocation>
        <location evidence="2">Cell inner membrane</location>
        <topology evidence="2">Multi-pass membrane protein</topology>
    </subcellularLocation>
</comment>
<evidence type="ECO:0000256" key="12">
    <source>
        <dbReference type="ARBA" id="ARBA00023012"/>
    </source>
</evidence>
<dbReference type="SUPFAM" id="SSF158472">
    <property type="entry name" value="HAMP domain-like"/>
    <property type="match status" value="1"/>
</dbReference>
<dbReference type="PROSITE" id="PS50109">
    <property type="entry name" value="HIS_KIN"/>
    <property type="match status" value="1"/>
</dbReference>
<keyword evidence="7 14" id="KW-0812">Transmembrane</keyword>
<dbReference type="SUPFAM" id="SSF47384">
    <property type="entry name" value="Homodimeric domain of signal transducing histidine kinase"/>
    <property type="match status" value="1"/>
</dbReference>
<keyword evidence="6" id="KW-0808">Transferase</keyword>
<keyword evidence="18" id="KW-1185">Reference proteome</keyword>
<dbReference type="Gene3D" id="3.30.565.10">
    <property type="entry name" value="Histidine kinase-like ATPase, C-terminal domain"/>
    <property type="match status" value="1"/>
</dbReference>
<evidence type="ECO:0000256" key="7">
    <source>
        <dbReference type="ARBA" id="ARBA00022692"/>
    </source>
</evidence>
<feature type="domain" description="HAMP" evidence="16">
    <location>
        <begin position="216"/>
        <end position="267"/>
    </location>
</feature>
<evidence type="ECO:0000256" key="14">
    <source>
        <dbReference type="SAM" id="Phobius"/>
    </source>
</evidence>
<dbReference type="GO" id="GO:0000155">
    <property type="term" value="F:phosphorelay sensor kinase activity"/>
    <property type="evidence" value="ECO:0007669"/>
    <property type="project" value="InterPro"/>
</dbReference>
<dbReference type="SMART" id="SM00304">
    <property type="entry name" value="HAMP"/>
    <property type="match status" value="1"/>
</dbReference>